<dbReference type="Proteomes" id="UP001200741">
    <property type="component" value="Unassembled WGS sequence"/>
</dbReference>
<reference evidence="1 2" key="1">
    <citation type="submission" date="2021-12" db="EMBL/GenBank/DDBJ databases">
        <title>Genome seq of P8.</title>
        <authorList>
            <person name="Seo T."/>
        </authorList>
    </citation>
    <scope>NUCLEOTIDE SEQUENCE [LARGE SCALE GENOMIC DNA]</scope>
    <source>
        <strain evidence="1 2">P8</strain>
    </source>
</reference>
<keyword evidence="2" id="KW-1185">Reference proteome</keyword>
<sequence>MGYALDHTARKRDAVRILFILDQAGSAPGAGAPAGAVAVIKAEKRLQALDFWVRSPDYLAAELMQLHEQHPGEGFLDEAFKVMQGDEPDVRRMQMMRFLFGAWEQIDDSMSQLLLLGLAAIKRNVKRDGKVSRTDFYLLESGRARAAELAAFSSHLAWYRDRAALVARVAGTGSGDDLKVRQYAQAEYQGARWGQVIGPIKQRVLKRLEELKQGAKL</sequence>
<evidence type="ECO:0000313" key="2">
    <source>
        <dbReference type="Proteomes" id="UP001200741"/>
    </source>
</evidence>
<proteinExistence type="predicted"/>
<evidence type="ECO:0000313" key="1">
    <source>
        <dbReference type="EMBL" id="MCE4555030.1"/>
    </source>
</evidence>
<accession>A0ABS8Y033</accession>
<gene>
    <name evidence="1" type="ORF">LXT13_11395</name>
</gene>
<protein>
    <submittedName>
        <fullName evidence="1">Uncharacterized protein</fullName>
    </submittedName>
</protein>
<organism evidence="1 2">
    <name type="scientific">Pelomonas cellulosilytica</name>
    <dbReference type="NCBI Taxonomy" id="2906762"/>
    <lineage>
        <taxon>Bacteria</taxon>
        <taxon>Pseudomonadati</taxon>
        <taxon>Pseudomonadota</taxon>
        <taxon>Betaproteobacteria</taxon>
        <taxon>Burkholderiales</taxon>
        <taxon>Sphaerotilaceae</taxon>
        <taxon>Roseateles</taxon>
    </lineage>
</organism>
<comment type="caution">
    <text evidence="1">The sequence shown here is derived from an EMBL/GenBank/DDBJ whole genome shotgun (WGS) entry which is preliminary data.</text>
</comment>
<dbReference type="EMBL" id="JAJTWU010000004">
    <property type="protein sequence ID" value="MCE4555030.1"/>
    <property type="molecule type" value="Genomic_DNA"/>
</dbReference>
<dbReference type="RefSeq" id="WP_233372052.1">
    <property type="nucleotide sequence ID" value="NZ_JAJTWU010000004.1"/>
</dbReference>
<name>A0ABS8Y033_9BURK</name>